<keyword evidence="2" id="KW-0067">ATP-binding</keyword>
<evidence type="ECO:0000256" key="1">
    <source>
        <dbReference type="ARBA" id="ARBA00022741"/>
    </source>
</evidence>
<dbReference type="EMBL" id="AANZ01000008">
    <property type="protein sequence ID" value="EAQ80671.1"/>
    <property type="molecule type" value="Genomic_DNA"/>
</dbReference>
<dbReference type="Pfam" id="PF00004">
    <property type="entry name" value="AAA"/>
    <property type="match status" value="1"/>
</dbReference>
<comment type="caution">
    <text evidence="7">The sequence shown here is derived from an EMBL/GenBank/DDBJ whole genome shotgun (WGS) entry which is preliminary data.</text>
</comment>
<protein>
    <recommendedName>
        <fullName evidence="4">Uncharacterized AAA domain-containing protein ycf46</fullName>
    </recommendedName>
</protein>
<organism evidence="7 8">
    <name type="scientific">Blastopirellula marina DSM 3645</name>
    <dbReference type="NCBI Taxonomy" id="314230"/>
    <lineage>
        <taxon>Bacteria</taxon>
        <taxon>Pseudomonadati</taxon>
        <taxon>Planctomycetota</taxon>
        <taxon>Planctomycetia</taxon>
        <taxon>Pirellulales</taxon>
        <taxon>Pirellulaceae</taxon>
        <taxon>Blastopirellula</taxon>
    </lineage>
</organism>
<evidence type="ECO:0000256" key="3">
    <source>
        <dbReference type="ARBA" id="ARBA00038088"/>
    </source>
</evidence>
<dbReference type="GO" id="GO:0016887">
    <property type="term" value="F:ATP hydrolysis activity"/>
    <property type="evidence" value="ECO:0007669"/>
    <property type="project" value="InterPro"/>
</dbReference>
<feature type="region of interest" description="Disordered" evidence="5">
    <location>
        <begin position="479"/>
        <end position="499"/>
    </location>
</feature>
<dbReference type="InterPro" id="IPR052381">
    <property type="entry name" value="AAA_domain_protein"/>
</dbReference>
<evidence type="ECO:0000256" key="5">
    <source>
        <dbReference type="SAM" id="MobiDB-lite"/>
    </source>
</evidence>
<keyword evidence="1" id="KW-0547">Nucleotide-binding</keyword>
<dbReference type="InterPro" id="IPR003959">
    <property type="entry name" value="ATPase_AAA_core"/>
</dbReference>
<comment type="similarity">
    <text evidence="3">Belongs to the AAA ATPase family. Highly divergent.</text>
</comment>
<evidence type="ECO:0000313" key="8">
    <source>
        <dbReference type="Proteomes" id="UP000004358"/>
    </source>
</evidence>
<dbReference type="eggNOG" id="COG0464">
    <property type="taxonomic scope" value="Bacteria"/>
</dbReference>
<dbReference type="RefSeq" id="WP_002650905.1">
    <property type="nucleotide sequence ID" value="NZ_CH672376.1"/>
</dbReference>
<feature type="domain" description="AAA+ ATPase" evidence="6">
    <location>
        <begin position="254"/>
        <end position="391"/>
    </location>
</feature>
<accession>A3ZSL1</accession>
<gene>
    <name evidence="7" type="ORF">DSM3645_15035</name>
</gene>
<reference evidence="7 8" key="1">
    <citation type="submission" date="2006-02" db="EMBL/GenBank/DDBJ databases">
        <authorList>
            <person name="Amann R."/>
            <person name="Ferriera S."/>
            <person name="Johnson J."/>
            <person name="Kravitz S."/>
            <person name="Halpern A."/>
            <person name="Remington K."/>
            <person name="Beeson K."/>
            <person name="Tran B."/>
            <person name="Rogers Y.-H."/>
            <person name="Friedman R."/>
            <person name="Venter J.C."/>
        </authorList>
    </citation>
    <scope>NUCLEOTIDE SEQUENCE [LARGE SCALE GENOMIC DNA]</scope>
    <source>
        <strain evidence="7 8">DSM 3645</strain>
    </source>
</reference>
<dbReference type="InterPro" id="IPR003593">
    <property type="entry name" value="AAA+_ATPase"/>
</dbReference>
<dbReference type="PANTHER" id="PTHR42960:SF1">
    <property type="entry name" value="YCF46 PROTEIN"/>
    <property type="match status" value="1"/>
</dbReference>
<sequence length="499" mass="54957">MKLSDRFEELVRACFTGIWIESHEHDDALREISSLCHERQWRLATWDIDQGLHVRGVSTFDNDAASDPLSAIRAMKSLGADETASIIVLTNFHRFLGSAEVVQSLSRQIVDGKANRTIFVILAPVVQIPTELEKLFIVVDHPLPSREQLLEIAEGVATEEGELPDADQLDAVLDAAMGLTRLEAENAFGLSLVRSSVIHHESVWELKASMLKKSGLLQLYKSNDDFTSLGGLESLKAFCKRSLLQHGRDNPLKRPRGVLLLGVPGTGKSAFAKALGKETGRPTLILDVGALMGSLVGQTEQNVRRALQIADAMEPCILFIDEIEKALSGSAGSGQNDSGVSSRMLGTLLSWMNDHTSNVYLIATCNDITRMPPELSRAERFDGIVFLDLPQREQKDRIWNQYIGLFQLDAAQKRPEDEKWTGAEIRACCRLAALLDIPISQAGQNVVPVAVTASESVDRLRQWASGRCLSASQPGIYHHQLRSGDKGSRRKIPRDPSVN</sequence>
<dbReference type="PANTHER" id="PTHR42960">
    <property type="entry name" value="YCF46 PROTEIN"/>
    <property type="match status" value="1"/>
</dbReference>
<evidence type="ECO:0000256" key="2">
    <source>
        <dbReference type="ARBA" id="ARBA00022840"/>
    </source>
</evidence>
<evidence type="ECO:0000259" key="6">
    <source>
        <dbReference type="SMART" id="SM00382"/>
    </source>
</evidence>
<proteinExistence type="inferred from homology"/>
<dbReference type="SUPFAM" id="SSF52540">
    <property type="entry name" value="P-loop containing nucleoside triphosphate hydrolases"/>
    <property type="match status" value="1"/>
</dbReference>
<dbReference type="AlphaFoldDB" id="A3ZSL1"/>
<dbReference type="Proteomes" id="UP000004358">
    <property type="component" value="Unassembled WGS sequence"/>
</dbReference>
<evidence type="ECO:0000313" key="7">
    <source>
        <dbReference type="EMBL" id="EAQ80671.1"/>
    </source>
</evidence>
<dbReference type="SMART" id="SM00382">
    <property type="entry name" value="AAA"/>
    <property type="match status" value="1"/>
</dbReference>
<dbReference type="GO" id="GO:0005524">
    <property type="term" value="F:ATP binding"/>
    <property type="evidence" value="ECO:0007669"/>
    <property type="project" value="UniProtKB-KW"/>
</dbReference>
<dbReference type="STRING" id="314230.DSM3645_15035"/>
<dbReference type="Gene3D" id="3.40.50.300">
    <property type="entry name" value="P-loop containing nucleotide triphosphate hydrolases"/>
    <property type="match status" value="1"/>
</dbReference>
<evidence type="ECO:0000256" key="4">
    <source>
        <dbReference type="ARBA" id="ARBA00040480"/>
    </source>
</evidence>
<dbReference type="InterPro" id="IPR027417">
    <property type="entry name" value="P-loop_NTPase"/>
</dbReference>
<dbReference type="HOGENOM" id="CLU_023673_0_0_0"/>
<name>A3ZSL1_9BACT</name>
<dbReference type="OrthoDB" id="9806903at2"/>